<gene>
    <name evidence="2" type="ORF">CRI94_06190</name>
</gene>
<feature type="region of interest" description="Disordered" evidence="1">
    <location>
        <begin position="1"/>
        <end position="155"/>
    </location>
</feature>
<evidence type="ECO:0000313" key="3">
    <source>
        <dbReference type="Proteomes" id="UP000220102"/>
    </source>
</evidence>
<name>A0A2A8D1T5_9BACT</name>
<dbReference type="Proteomes" id="UP000220102">
    <property type="component" value="Unassembled WGS sequence"/>
</dbReference>
<protein>
    <submittedName>
        <fullName evidence="2">Uncharacterized protein</fullName>
    </submittedName>
</protein>
<dbReference type="AlphaFoldDB" id="A0A2A8D1T5"/>
<feature type="compositionally biased region" description="Polar residues" evidence="1">
    <location>
        <begin position="90"/>
        <end position="105"/>
    </location>
</feature>
<dbReference type="RefSeq" id="WP_098074781.1">
    <property type="nucleotide sequence ID" value="NZ_PDEQ01000002.1"/>
</dbReference>
<feature type="compositionally biased region" description="Polar residues" evidence="1">
    <location>
        <begin position="120"/>
        <end position="129"/>
    </location>
</feature>
<sequence>MSNRPAFLKGFFGTPNDDPLLQPSEPSRETFDASILEESEDAERDAAPDATPTPPSEQEADVERDSSAGPPSLYARIQNVMDRTAPPDDVTQQGRSHNGRPSSSGDRQEHKLSDHYAPGSSPNPVSESTGVAEVGGDTSPRAKRQMRIRSGSHEEADLQKVNDAVNDGWYVETVRSASENDTLVDVVLRRDSAPSLFDFDVPDE</sequence>
<evidence type="ECO:0000313" key="2">
    <source>
        <dbReference type="EMBL" id="PEN14608.1"/>
    </source>
</evidence>
<organism evidence="2 3">
    <name type="scientific">Longibacter salinarum</name>
    <dbReference type="NCBI Taxonomy" id="1850348"/>
    <lineage>
        <taxon>Bacteria</taxon>
        <taxon>Pseudomonadati</taxon>
        <taxon>Rhodothermota</taxon>
        <taxon>Rhodothermia</taxon>
        <taxon>Rhodothermales</taxon>
        <taxon>Salisaetaceae</taxon>
        <taxon>Longibacter</taxon>
    </lineage>
</organism>
<evidence type="ECO:0000256" key="1">
    <source>
        <dbReference type="SAM" id="MobiDB-lite"/>
    </source>
</evidence>
<reference evidence="2 3" key="1">
    <citation type="submission" date="2017-10" db="EMBL/GenBank/DDBJ databases">
        <title>Draft genome of Longibacter Salinarum.</title>
        <authorList>
            <person name="Goh K.M."/>
            <person name="Shamsir M.S."/>
            <person name="Lim S.W."/>
        </authorList>
    </citation>
    <scope>NUCLEOTIDE SEQUENCE [LARGE SCALE GENOMIC DNA]</scope>
    <source>
        <strain evidence="2 3">KCTC 52045</strain>
    </source>
</reference>
<comment type="caution">
    <text evidence="2">The sequence shown here is derived from an EMBL/GenBank/DDBJ whole genome shotgun (WGS) entry which is preliminary data.</text>
</comment>
<accession>A0A2A8D1T5</accession>
<dbReference type="EMBL" id="PDEQ01000002">
    <property type="protein sequence ID" value="PEN14608.1"/>
    <property type="molecule type" value="Genomic_DNA"/>
</dbReference>
<proteinExistence type="predicted"/>
<keyword evidence="3" id="KW-1185">Reference proteome</keyword>